<dbReference type="Proteomes" id="UP001307889">
    <property type="component" value="Chromosome 13"/>
</dbReference>
<dbReference type="EMBL" id="AP028921">
    <property type="protein sequence ID" value="BET01853.1"/>
    <property type="molecule type" value="Genomic_DNA"/>
</dbReference>
<evidence type="ECO:0000313" key="2">
    <source>
        <dbReference type="Proteomes" id="UP001307889"/>
    </source>
</evidence>
<protein>
    <submittedName>
        <fullName evidence="1">Uncharacterized protein</fullName>
    </submittedName>
</protein>
<name>A0ABN7BDU4_9HEMI</name>
<gene>
    <name evidence="1" type="ORF">NTJ_14671</name>
</gene>
<reference evidence="1 2" key="1">
    <citation type="submission" date="2023-09" db="EMBL/GenBank/DDBJ databases">
        <title>Nesidiocoris tenuis whole genome shotgun sequence.</title>
        <authorList>
            <person name="Shibata T."/>
            <person name="Shimoda M."/>
            <person name="Kobayashi T."/>
            <person name="Uehara T."/>
        </authorList>
    </citation>
    <scope>NUCLEOTIDE SEQUENCE [LARGE SCALE GENOMIC DNA]</scope>
    <source>
        <strain evidence="1 2">Japan</strain>
    </source>
</reference>
<sequence>MPKGRKRLNIQRRSGPANCDEVFLHTGRSRLRQKSLDVIAFCKADSIELADDDWSLTENYRQIGIFQILIESKSERNWEKGWTC</sequence>
<organism evidence="1 2">
    <name type="scientific">Nesidiocoris tenuis</name>
    <dbReference type="NCBI Taxonomy" id="355587"/>
    <lineage>
        <taxon>Eukaryota</taxon>
        <taxon>Metazoa</taxon>
        <taxon>Ecdysozoa</taxon>
        <taxon>Arthropoda</taxon>
        <taxon>Hexapoda</taxon>
        <taxon>Insecta</taxon>
        <taxon>Pterygota</taxon>
        <taxon>Neoptera</taxon>
        <taxon>Paraneoptera</taxon>
        <taxon>Hemiptera</taxon>
        <taxon>Heteroptera</taxon>
        <taxon>Panheteroptera</taxon>
        <taxon>Cimicomorpha</taxon>
        <taxon>Miridae</taxon>
        <taxon>Dicyphina</taxon>
        <taxon>Nesidiocoris</taxon>
    </lineage>
</organism>
<proteinExistence type="predicted"/>
<evidence type="ECO:0000313" key="1">
    <source>
        <dbReference type="EMBL" id="BET01853.1"/>
    </source>
</evidence>
<accession>A0ABN7BDU4</accession>
<keyword evidence="2" id="KW-1185">Reference proteome</keyword>